<dbReference type="EMBL" id="BAABWH010000002">
    <property type="protein sequence ID" value="GAA6144683.1"/>
    <property type="molecule type" value="Genomic_DNA"/>
</dbReference>
<accession>A0ABP9ZX16</accession>
<proteinExistence type="inferred from homology"/>
<dbReference type="Pfam" id="PF01774">
    <property type="entry name" value="UreD"/>
    <property type="match status" value="1"/>
</dbReference>
<dbReference type="InterPro" id="IPR002669">
    <property type="entry name" value="UreD"/>
</dbReference>
<evidence type="ECO:0000313" key="6">
    <source>
        <dbReference type="Proteomes" id="UP001481413"/>
    </source>
</evidence>
<sequence>MLQAVHSSRQGWQAEMNILLERRGEKTVMAGLTHKGPLRVQRPFYPEGDTSHIYLLHPPGGVVGGDGLNIHIQCKNQSHGLITTPGATKFYLSAGATANVDQVVDIGAGCALEWFPQESIFFTGAKVKARTCINLESNAHFMGWEISCFGRPVNKERFLHGHVHSRFLIRRDGRPLLSDHLQVSDPAHLSAAAGLRDYPMQGLFVATGGTETLLEECRDVLADAQARLAEPLPAGITLLDDLIVLRILGVHTEKMQSLMIPVWHLLRQKILNKSADIPRIWNT</sequence>
<keyword evidence="6" id="KW-1185">Reference proteome</keyword>
<reference evidence="5 6" key="1">
    <citation type="submission" date="2024-04" db="EMBL/GenBank/DDBJ databases">
        <title>Draft genome sequence of Thalassolituus maritimus NBRC 116585.</title>
        <authorList>
            <person name="Miyakawa T."/>
            <person name="Kusuya Y."/>
            <person name="Miura T."/>
        </authorList>
    </citation>
    <scope>NUCLEOTIDE SEQUENCE [LARGE SCALE GENOMIC DNA]</scope>
    <source>
        <strain evidence="5 6">5NW40-0001</strain>
    </source>
</reference>
<comment type="caution">
    <text evidence="5">The sequence shown here is derived from an EMBL/GenBank/DDBJ whole genome shotgun (WGS) entry which is preliminary data.</text>
</comment>
<organism evidence="5 6">
    <name type="scientific">Thalassolituus maritimus</name>
    <dbReference type="NCBI Taxonomy" id="484498"/>
    <lineage>
        <taxon>Bacteria</taxon>
        <taxon>Pseudomonadati</taxon>
        <taxon>Pseudomonadota</taxon>
        <taxon>Gammaproteobacteria</taxon>
        <taxon>Oceanospirillales</taxon>
        <taxon>Oceanospirillaceae</taxon>
        <taxon>Thalassolituus</taxon>
    </lineage>
</organism>
<evidence type="ECO:0000256" key="3">
    <source>
        <dbReference type="ARBA" id="ARBA00023186"/>
    </source>
</evidence>
<dbReference type="PANTHER" id="PTHR33643">
    <property type="entry name" value="UREASE ACCESSORY PROTEIN D"/>
    <property type="match status" value="1"/>
</dbReference>
<comment type="subunit">
    <text evidence="4">UreD, UreF and UreG form a complex that acts as a GTP-hydrolysis-dependent molecular chaperone, activating the urease apoprotein by helping to assemble the nickel containing metallocenter of UreC. The UreE protein probably delivers the nickel.</text>
</comment>
<comment type="similarity">
    <text evidence="1 4">Belongs to the UreD family.</text>
</comment>
<dbReference type="HAMAP" id="MF_01384">
    <property type="entry name" value="UreD"/>
    <property type="match status" value="1"/>
</dbReference>
<gene>
    <name evidence="4" type="primary">ureD</name>
    <name evidence="5" type="ORF">NBRC116585_08000</name>
</gene>
<dbReference type="PANTHER" id="PTHR33643:SF1">
    <property type="entry name" value="UREASE ACCESSORY PROTEIN D"/>
    <property type="match status" value="1"/>
</dbReference>
<evidence type="ECO:0000256" key="2">
    <source>
        <dbReference type="ARBA" id="ARBA00022988"/>
    </source>
</evidence>
<keyword evidence="2 4" id="KW-0996">Nickel insertion</keyword>
<protein>
    <recommendedName>
        <fullName evidence="4">Urease accessory protein UreD</fullName>
    </recommendedName>
</protein>
<comment type="function">
    <text evidence="4">Required for maturation of urease via the functional incorporation of the urease nickel metallocenter.</text>
</comment>
<dbReference type="RefSeq" id="WP_353293626.1">
    <property type="nucleotide sequence ID" value="NZ_BAABWH010000002.1"/>
</dbReference>
<comment type="subcellular location">
    <subcellularLocation>
        <location evidence="4">Cytoplasm</location>
    </subcellularLocation>
</comment>
<evidence type="ECO:0000256" key="4">
    <source>
        <dbReference type="HAMAP-Rule" id="MF_01384"/>
    </source>
</evidence>
<keyword evidence="3 4" id="KW-0143">Chaperone</keyword>
<dbReference type="Proteomes" id="UP001481413">
    <property type="component" value="Unassembled WGS sequence"/>
</dbReference>
<evidence type="ECO:0000313" key="5">
    <source>
        <dbReference type="EMBL" id="GAA6144683.1"/>
    </source>
</evidence>
<evidence type="ECO:0000256" key="1">
    <source>
        <dbReference type="ARBA" id="ARBA00007177"/>
    </source>
</evidence>
<keyword evidence="4" id="KW-0963">Cytoplasm</keyword>
<name>A0ABP9ZX16_9GAMM</name>